<keyword evidence="3" id="KW-0862">Zinc</keyword>
<dbReference type="GO" id="GO:0008270">
    <property type="term" value="F:zinc ion binding"/>
    <property type="evidence" value="ECO:0007669"/>
    <property type="project" value="UniProtKB-KW"/>
</dbReference>
<dbReference type="InterPro" id="IPR044648">
    <property type="entry name" value="JJJ1_plant"/>
</dbReference>
<dbReference type="OrthoDB" id="5894at2759"/>
<protein>
    <submittedName>
        <fullName evidence="6">DNAJ heat shock N-terminal domain-containing protein</fullName>
    </submittedName>
</protein>
<keyword evidence="1" id="KW-0479">Metal-binding</keyword>
<dbReference type="PANTHER" id="PTHR45495:SF1">
    <property type="entry name" value="DNAJ PROTEIN JJJ1 HOMOLOG"/>
    <property type="match status" value="1"/>
</dbReference>
<evidence type="ECO:0000256" key="1">
    <source>
        <dbReference type="ARBA" id="ARBA00022723"/>
    </source>
</evidence>
<evidence type="ECO:0000259" key="5">
    <source>
        <dbReference type="Pfam" id="PF12171"/>
    </source>
</evidence>
<gene>
    <name evidence="6" type="ORF">Acr_05g0009040</name>
</gene>
<keyword evidence="6" id="KW-0346">Stress response</keyword>
<feature type="region of interest" description="Disordered" evidence="4">
    <location>
        <begin position="90"/>
        <end position="175"/>
    </location>
</feature>
<keyword evidence="2" id="KW-0863">Zinc-finger</keyword>
<evidence type="ECO:0000313" key="7">
    <source>
        <dbReference type="Proteomes" id="UP000585474"/>
    </source>
</evidence>
<proteinExistence type="predicted"/>
<name>A0A7J0ELB9_9ERIC</name>
<dbReference type="AlphaFoldDB" id="A0A7J0ELB9"/>
<dbReference type="Proteomes" id="UP000585474">
    <property type="component" value="Unassembled WGS sequence"/>
</dbReference>
<evidence type="ECO:0000256" key="3">
    <source>
        <dbReference type="ARBA" id="ARBA00022833"/>
    </source>
</evidence>
<dbReference type="Gene3D" id="3.30.160.60">
    <property type="entry name" value="Classic Zinc Finger"/>
    <property type="match status" value="1"/>
</dbReference>
<dbReference type="PANTHER" id="PTHR45495">
    <property type="entry name" value="DNAJ PROTEIN JJJ1 HOMOLOG"/>
    <property type="match status" value="1"/>
</dbReference>
<sequence>MMMEEENKKVRREYNETVRGLVEFVQKRDKRVIDMQEEGGEIEEDNEVEEEKNKELYCVACGKKFKSEKQLKNNEQSKMHKEKVVELREAFVDEENVNSEREKEEDGKEEGPRLISSKESWGTDNDEMDSMVHNNMKSARRKRRGRRYDEEATTVDATETTGQVGKDNGLDSGFHDDETYSRLMLLW</sequence>
<feature type="domain" description="Zinc finger double-stranded RNA binding" evidence="5">
    <location>
        <begin position="56"/>
        <end position="81"/>
    </location>
</feature>
<accession>A0A7J0ELB9</accession>
<evidence type="ECO:0000256" key="4">
    <source>
        <dbReference type="SAM" id="MobiDB-lite"/>
    </source>
</evidence>
<evidence type="ECO:0000256" key="2">
    <source>
        <dbReference type="ARBA" id="ARBA00022771"/>
    </source>
</evidence>
<comment type="caution">
    <text evidence="6">The sequence shown here is derived from an EMBL/GenBank/DDBJ whole genome shotgun (WGS) entry which is preliminary data.</text>
</comment>
<evidence type="ECO:0000313" key="6">
    <source>
        <dbReference type="EMBL" id="GFY87265.1"/>
    </source>
</evidence>
<dbReference type="SUPFAM" id="SSF57667">
    <property type="entry name" value="beta-beta-alpha zinc fingers"/>
    <property type="match status" value="1"/>
</dbReference>
<dbReference type="InterPro" id="IPR036236">
    <property type="entry name" value="Znf_C2H2_sf"/>
</dbReference>
<dbReference type="InterPro" id="IPR022755">
    <property type="entry name" value="Znf_C2H2_jaz"/>
</dbReference>
<dbReference type="Pfam" id="PF12171">
    <property type="entry name" value="zf-C2H2_jaz"/>
    <property type="match status" value="1"/>
</dbReference>
<organism evidence="6 7">
    <name type="scientific">Actinidia rufa</name>
    <dbReference type="NCBI Taxonomy" id="165716"/>
    <lineage>
        <taxon>Eukaryota</taxon>
        <taxon>Viridiplantae</taxon>
        <taxon>Streptophyta</taxon>
        <taxon>Embryophyta</taxon>
        <taxon>Tracheophyta</taxon>
        <taxon>Spermatophyta</taxon>
        <taxon>Magnoliopsida</taxon>
        <taxon>eudicotyledons</taxon>
        <taxon>Gunneridae</taxon>
        <taxon>Pentapetalae</taxon>
        <taxon>asterids</taxon>
        <taxon>Ericales</taxon>
        <taxon>Actinidiaceae</taxon>
        <taxon>Actinidia</taxon>
    </lineage>
</organism>
<keyword evidence="7" id="KW-1185">Reference proteome</keyword>
<feature type="compositionally biased region" description="Basic and acidic residues" evidence="4">
    <location>
        <begin position="98"/>
        <end position="112"/>
    </location>
</feature>
<reference evidence="6 7" key="1">
    <citation type="submission" date="2019-07" db="EMBL/GenBank/DDBJ databases">
        <title>De Novo Assembly of kiwifruit Actinidia rufa.</title>
        <authorList>
            <person name="Sugita-Konishi S."/>
            <person name="Sato K."/>
            <person name="Mori E."/>
            <person name="Abe Y."/>
            <person name="Kisaki G."/>
            <person name="Hamano K."/>
            <person name="Suezawa K."/>
            <person name="Otani M."/>
            <person name="Fukuda T."/>
            <person name="Manabe T."/>
            <person name="Gomi K."/>
            <person name="Tabuchi M."/>
            <person name="Akimitsu K."/>
            <person name="Kataoka I."/>
        </authorList>
    </citation>
    <scope>NUCLEOTIDE SEQUENCE [LARGE SCALE GENOMIC DNA]</scope>
    <source>
        <strain evidence="7">cv. Fuchu</strain>
    </source>
</reference>
<dbReference type="EMBL" id="BJWL01000005">
    <property type="protein sequence ID" value="GFY87265.1"/>
    <property type="molecule type" value="Genomic_DNA"/>
</dbReference>